<reference evidence="2 3" key="1">
    <citation type="journal article" date="2016" name="Front. Microbiol.">
        <title>Microevolution Analysis of Bacillus coahuilensis Unveils Differences in Phosphorus Acquisition Strategies and Their Regulation.</title>
        <authorList>
            <person name="Gomez-Lunar Z."/>
            <person name="Hernandez-Gonzalez I."/>
            <person name="Rodriguez-Torres M.D."/>
            <person name="Souza V."/>
            <person name="Olmedo-Alvarez G."/>
        </authorList>
    </citation>
    <scope>NUCLEOTIDE SEQUENCE [LARGE SCALE GENOMIC DNA]</scope>
    <source>
        <strain evidence="3">p1.1.43</strain>
    </source>
</reference>
<dbReference type="InterPro" id="IPR016181">
    <property type="entry name" value="Acyl_CoA_acyltransferase"/>
</dbReference>
<evidence type="ECO:0000259" key="1">
    <source>
        <dbReference type="Pfam" id="PF00583"/>
    </source>
</evidence>
<dbReference type="Gene3D" id="3.40.630.30">
    <property type="match status" value="1"/>
</dbReference>
<feature type="domain" description="N-acetyltransferase" evidence="1">
    <location>
        <begin position="57"/>
        <end position="159"/>
    </location>
</feature>
<keyword evidence="3" id="KW-1185">Reference proteome</keyword>
<evidence type="ECO:0000313" key="2">
    <source>
        <dbReference type="EMBL" id="KUP04421.1"/>
    </source>
</evidence>
<dbReference type="RefSeq" id="WP_059351889.1">
    <property type="nucleotide sequence ID" value="NZ_LDYG01000051.1"/>
</dbReference>
<dbReference type="EMBL" id="LDYG01000051">
    <property type="protein sequence ID" value="KUP04421.1"/>
    <property type="molecule type" value="Genomic_DNA"/>
</dbReference>
<evidence type="ECO:0000313" key="3">
    <source>
        <dbReference type="Proteomes" id="UP000074108"/>
    </source>
</evidence>
<sequence length="193" mass="21977">MYIQFVEKVQDEMVRSSIWDILCECDNEFVPSLSSRESSLQNELNLGQGERPVNKPVSYFQEIQQQSFLLAFNQNKELVGFMTFITQHETDILQAYSPSNYITTVCVTASARNQGITRAFYHHILGENDLPEHMKMSYTTTRTWSTNHAHIHVLQSLGFTVVAHLHDHRGPGIDTLYFGKGTGSLSYGLDQGR</sequence>
<dbReference type="AlphaFoldDB" id="A0A147K4S4"/>
<protein>
    <recommendedName>
        <fullName evidence="1">N-acetyltransferase domain-containing protein</fullName>
    </recommendedName>
</protein>
<dbReference type="GO" id="GO:0016747">
    <property type="term" value="F:acyltransferase activity, transferring groups other than amino-acyl groups"/>
    <property type="evidence" value="ECO:0007669"/>
    <property type="project" value="InterPro"/>
</dbReference>
<organism evidence="2 3">
    <name type="scientific">Bacillus coahuilensis p1.1.43</name>
    <dbReference type="NCBI Taxonomy" id="1150625"/>
    <lineage>
        <taxon>Bacteria</taxon>
        <taxon>Bacillati</taxon>
        <taxon>Bacillota</taxon>
        <taxon>Bacilli</taxon>
        <taxon>Bacillales</taxon>
        <taxon>Bacillaceae</taxon>
        <taxon>Bacillus</taxon>
    </lineage>
</organism>
<dbReference type="PATRIC" id="fig|1150625.3.peg.3266"/>
<dbReference type="Pfam" id="PF00583">
    <property type="entry name" value="Acetyltransf_1"/>
    <property type="match status" value="1"/>
</dbReference>
<dbReference type="InterPro" id="IPR000182">
    <property type="entry name" value="GNAT_dom"/>
</dbReference>
<comment type="caution">
    <text evidence="2">The sequence shown here is derived from an EMBL/GenBank/DDBJ whole genome shotgun (WGS) entry which is preliminary data.</text>
</comment>
<dbReference type="OrthoDB" id="9783294at2"/>
<dbReference type="STRING" id="1150625.Q75_15635"/>
<dbReference type="SUPFAM" id="SSF55729">
    <property type="entry name" value="Acyl-CoA N-acyltransferases (Nat)"/>
    <property type="match status" value="1"/>
</dbReference>
<accession>A0A147K4S4</accession>
<proteinExistence type="predicted"/>
<dbReference type="Proteomes" id="UP000074108">
    <property type="component" value="Unassembled WGS sequence"/>
</dbReference>
<name>A0A147K4S4_9BACI</name>
<gene>
    <name evidence="2" type="ORF">Q75_15635</name>
</gene>